<name>A0A317JSL2_9BACT</name>
<feature type="transmembrane region" description="Helical" evidence="11">
    <location>
        <begin position="208"/>
        <end position="236"/>
    </location>
</feature>
<keyword evidence="5 10" id="KW-0132">Cell division</keyword>
<keyword evidence="8 10" id="KW-0472">Membrane</keyword>
<evidence type="ECO:0000313" key="15">
    <source>
        <dbReference type="Proteomes" id="UP000246104"/>
    </source>
</evidence>
<feature type="transmembrane region" description="Helical" evidence="11">
    <location>
        <begin position="21"/>
        <end position="40"/>
    </location>
</feature>
<dbReference type="InterPro" id="IPR040690">
    <property type="entry name" value="FtsX_ECD"/>
</dbReference>
<evidence type="ECO:0000256" key="3">
    <source>
        <dbReference type="ARBA" id="ARBA00021907"/>
    </source>
</evidence>
<dbReference type="PANTHER" id="PTHR47755:SF1">
    <property type="entry name" value="CELL DIVISION PROTEIN FTSX"/>
    <property type="match status" value="1"/>
</dbReference>
<reference evidence="14 15" key="1">
    <citation type="submission" date="2018-02" db="EMBL/GenBank/DDBJ databases">
        <title>Genomic Reconstructions from Amazon Rainforest and Pasture Soil Reveal Novel Insights into the Physiology of Candidate Phyla in Tropical Sites.</title>
        <authorList>
            <person name="Kroeger M.E."/>
            <person name="Delmont T."/>
            <person name="Eren A.M."/>
            <person name="Guo J."/>
            <person name="Meyer K.M."/>
            <person name="Khan K."/>
            <person name="Rodrigues J.L.M."/>
            <person name="Bohannan B.J.M."/>
            <person name="Tringe S."/>
            <person name="Borges C.D."/>
            <person name="Tiedje J."/>
            <person name="Tsai S.M."/>
            <person name="Nusslein K."/>
        </authorList>
    </citation>
    <scope>NUCLEOTIDE SEQUENCE [LARGE SCALE GENOMIC DNA]</scope>
    <source>
        <strain evidence="14">Amazon FNV 2010 28 9</strain>
    </source>
</reference>
<evidence type="ECO:0000313" key="14">
    <source>
        <dbReference type="EMBL" id="PWU24061.1"/>
    </source>
</evidence>
<dbReference type="PANTHER" id="PTHR47755">
    <property type="entry name" value="CELL DIVISION PROTEIN FTSX"/>
    <property type="match status" value="1"/>
</dbReference>
<dbReference type="GO" id="GO:0051301">
    <property type="term" value="P:cell division"/>
    <property type="evidence" value="ECO:0007669"/>
    <property type="project" value="UniProtKB-KW"/>
</dbReference>
<dbReference type="Gene3D" id="3.30.70.3040">
    <property type="match status" value="1"/>
</dbReference>
<feature type="transmembrane region" description="Helical" evidence="11">
    <location>
        <begin position="164"/>
        <end position="187"/>
    </location>
</feature>
<keyword evidence="7 11" id="KW-1133">Transmembrane helix</keyword>
<protein>
    <recommendedName>
        <fullName evidence="3 10">Cell division protein FtsX</fullName>
    </recommendedName>
</protein>
<organism evidence="14 15">
    <name type="scientific">Candidatus Cerribacteria bacterium 'Amazon FNV 2010 28 9'</name>
    <dbReference type="NCBI Taxonomy" id="2081795"/>
    <lineage>
        <taxon>Bacteria</taxon>
        <taxon>Candidatus Cerribacteria</taxon>
    </lineage>
</organism>
<evidence type="ECO:0000259" key="13">
    <source>
        <dbReference type="Pfam" id="PF18075"/>
    </source>
</evidence>
<evidence type="ECO:0000256" key="7">
    <source>
        <dbReference type="ARBA" id="ARBA00022989"/>
    </source>
</evidence>
<dbReference type="AlphaFoldDB" id="A0A317JSL2"/>
<keyword evidence="4 10" id="KW-1003">Cell membrane</keyword>
<dbReference type="InterPro" id="IPR003838">
    <property type="entry name" value="ABC3_permease_C"/>
</dbReference>
<evidence type="ECO:0000256" key="6">
    <source>
        <dbReference type="ARBA" id="ARBA00022692"/>
    </source>
</evidence>
<proteinExistence type="inferred from homology"/>
<evidence type="ECO:0000256" key="2">
    <source>
        <dbReference type="ARBA" id="ARBA00007379"/>
    </source>
</evidence>
<dbReference type="Proteomes" id="UP000246104">
    <property type="component" value="Unassembled WGS sequence"/>
</dbReference>
<gene>
    <name evidence="14" type="ORF">C5B42_00895</name>
</gene>
<comment type="caution">
    <text evidence="14">The sequence shown here is derived from an EMBL/GenBank/DDBJ whole genome shotgun (WGS) entry which is preliminary data.</text>
</comment>
<evidence type="ECO:0000256" key="4">
    <source>
        <dbReference type="ARBA" id="ARBA00022475"/>
    </source>
</evidence>
<keyword evidence="6 11" id="KW-0812">Transmembrane</keyword>
<sequence length="289" mass="31934">MSVFSSAIRTIRRSPYQGAMAMLLMSLVFFFVYVVVMTMIGTQVVLKYVEARPQVIAFFNTSVTDDQVAAAANQIKSKSYVEKVRVVTKEDALALYKNDNKDDPALLELVSADIFPASLEVSAKNIDSLSQIRDDLSTLPGVDDVQYEKNVIDSLSKIIRSVRIAGIVIIAFLFLMSSVFVVMLLSLRVAMKRQEISIMRLLGAGQWYILQPFMVEGMIYGVVGAIIGWIGMFTLLEYMTPVIVSFLGSIIHLPVPLWLLGALLGGGIVVGAVIGMFASMMAVRRFVRR</sequence>
<evidence type="ECO:0000256" key="5">
    <source>
        <dbReference type="ARBA" id="ARBA00022618"/>
    </source>
</evidence>
<dbReference type="InterPro" id="IPR004513">
    <property type="entry name" value="FtsX"/>
</dbReference>
<dbReference type="Pfam" id="PF02687">
    <property type="entry name" value="FtsX"/>
    <property type="match status" value="1"/>
</dbReference>
<keyword evidence="9 10" id="KW-0131">Cell cycle</keyword>
<dbReference type="GO" id="GO:0005886">
    <property type="term" value="C:plasma membrane"/>
    <property type="evidence" value="ECO:0007669"/>
    <property type="project" value="UniProtKB-SubCell"/>
</dbReference>
<accession>A0A317JSL2</accession>
<dbReference type="PIRSF" id="PIRSF003097">
    <property type="entry name" value="FtsX"/>
    <property type="match status" value="1"/>
</dbReference>
<comment type="similarity">
    <text evidence="2 10">Belongs to the ABC-4 integral membrane protein family. FtsX subfamily.</text>
</comment>
<evidence type="ECO:0000256" key="1">
    <source>
        <dbReference type="ARBA" id="ARBA00004651"/>
    </source>
</evidence>
<dbReference type="Pfam" id="PF18075">
    <property type="entry name" value="FtsX_ECD"/>
    <property type="match status" value="1"/>
</dbReference>
<evidence type="ECO:0000256" key="11">
    <source>
        <dbReference type="SAM" id="Phobius"/>
    </source>
</evidence>
<evidence type="ECO:0000256" key="8">
    <source>
        <dbReference type="ARBA" id="ARBA00023136"/>
    </source>
</evidence>
<evidence type="ECO:0000256" key="10">
    <source>
        <dbReference type="PIRNR" id="PIRNR003097"/>
    </source>
</evidence>
<evidence type="ECO:0000259" key="12">
    <source>
        <dbReference type="Pfam" id="PF02687"/>
    </source>
</evidence>
<comment type="subcellular location">
    <subcellularLocation>
        <location evidence="1">Cell membrane</location>
        <topology evidence="1">Multi-pass membrane protein</topology>
    </subcellularLocation>
</comment>
<feature type="transmembrane region" description="Helical" evidence="11">
    <location>
        <begin position="256"/>
        <end position="283"/>
    </location>
</feature>
<feature type="domain" description="ABC3 transporter permease C-terminal" evidence="12">
    <location>
        <begin position="168"/>
        <end position="284"/>
    </location>
</feature>
<dbReference type="EMBL" id="PSRQ01000014">
    <property type="protein sequence ID" value="PWU24061.1"/>
    <property type="molecule type" value="Genomic_DNA"/>
</dbReference>
<feature type="domain" description="FtsX extracellular" evidence="13">
    <location>
        <begin position="54"/>
        <end position="145"/>
    </location>
</feature>
<evidence type="ECO:0000256" key="9">
    <source>
        <dbReference type="ARBA" id="ARBA00023306"/>
    </source>
</evidence>